<keyword evidence="3 6" id="KW-0285">Flavoprotein</keyword>
<dbReference type="InterPro" id="IPR037069">
    <property type="entry name" value="AcylCoA_DH/ox_N_sf"/>
</dbReference>
<evidence type="ECO:0000256" key="2">
    <source>
        <dbReference type="ARBA" id="ARBA00009347"/>
    </source>
</evidence>
<dbReference type="InterPro" id="IPR006091">
    <property type="entry name" value="Acyl-CoA_Oxase/DH_mid-dom"/>
</dbReference>
<dbReference type="EMBL" id="VFPO01000001">
    <property type="protein sequence ID" value="TQM69617.1"/>
    <property type="molecule type" value="Genomic_DNA"/>
</dbReference>
<proteinExistence type="inferred from homology"/>
<evidence type="ECO:0000259" key="7">
    <source>
        <dbReference type="Pfam" id="PF00441"/>
    </source>
</evidence>
<sequence length="397" mass="43921">MNRLAQTDGLTDVQREILATVREFTEREIIPNAQRLERADEYPQRIVDRMRELGLFGLTIPEEYGGLGESLLTYALAVEEISRGWMSVSGIINTHFIVAYMLARHGTDEQKRRHLPRMATGELRGAFSMSEPGCGSDVAAITTRAARDGDGYVVDGQKMWLTNGATSTLVAVLVKTDEGADSVYRNMTTFLVEKPQGFGEVQPGLTIPGKIDKMGYKGVDTTEMIFSGYRATAGQILGGTPGRGFYQMMDGVEVGRVNVAARGCGVALRAFELAVRYAQQRRTFGKPIADHQAVQFRLADMAVKVEAAHQMMINAARAKDSGERGDLQAGMAKYLASEYCRDVVEDSFRIHGGYGYSTESEIERLYRETPMLLIGEGTADIQRMIIGRRILEAYRID</sequence>
<dbReference type="RefSeq" id="WP_141969886.1">
    <property type="nucleotide sequence ID" value="NZ_VFPO01000001.1"/>
</dbReference>
<dbReference type="InterPro" id="IPR013786">
    <property type="entry name" value="AcylCoA_DH/ox_N"/>
</dbReference>
<dbReference type="Pfam" id="PF02771">
    <property type="entry name" value="Acyl-CoA_dh_N"/>
    <property type="match status" value="1"/>
</dbReference>
<dbReference type="InterPro" id="IPR036250">
    <property type="entry name" value="AcylCo_DH-like_C"/>
</dbReference>
<dbReference type="GO" id="GO:0003995">
    <property type="term" value="F:acyl-CoA dehydrogenase activity"/>
    <property type="evidence" value="ECO:0007669"/>
    <property type="project" value="TreeGrafter"/>
</dbReference>
<dbReference type="OrthoDB" id="8876745at2"/>
<organism evidence="10 11">
    <name type="scientific">Actinomadura hallensis</name>
    <dbReference type="NCBI Taxonomy" id="337895"/>
    <lineage>
        <taxon>Bacteria</taxon>
        <taxon>Bacillati</taxon>
        <taxon>Actinomycetota</taxon>
        <taxon>Actinomycetes</taxon>
        <taxon>Streptosporangiales</taxon>
        <taxon>Thermomonosporaceae</taxon>
        <taxon>Actinomadura</taxon>
    </lineage>
</organism>
<comment type="similarity">
    <text evidence="2 6">Belongs to the acyl-CoA dehydrogenase family.</text>
</comment>
<evidence type="ECO:0000256" key="4">
    <source>
        <dbReference type="ARBA" id="ARBA00022827"/>
    </source>
</evidence>
<dbReference type="Pfam" id="PF02770">
    <property type="entry name" value="Acyl-CoA_dh_M"/>
    <property type="match status" value="1"/>
</dbReference>
<evidence type="ECO:0000313" key="11">
    <source>
        <dbReference type="Proteomes" id="UP000316706"/>
    </source>
</evidence>
<dbReference type="InterPro" id="IPR009075">
    <property type="entry name" value="AcylCo_DH/oxidase_C"/>
</dbReference>
<accession>A0A543IGE5</accession>
<dbReference type="PANTHER" id="PTHR43884">
    <property type="entry name" value="ACYL-COA DEHYDROGENASE"/>
    <property type="match status" value="1"/>
</dbReference>
<dbReference type="Gene3D" id="1.10.540.10">
    <property type="entry name" value="Acyl-CoA dehydrogenase/oxidase, N-terminal domain"/>
    <property type="match status" value="1"/>
</dbReference>
<evidence type="ECO:0000256" key="3">
    <source>
        <dbReference type="ARBA" id="ARBA00022630"/>
    </source>
</evidence>
<evidence type="ECO:0000256" key="5">
    <source>
        <dbReference type="ARBA" id="ARBA00023002"/>
    </source>
</evidence>
<comment type="cofactor">
    <cofactor evidence="1 6">
        <name>FAD</name>
        <dbReference type="ChEBI" id="CHEBI:57692"/>
    </cofactor>
</comment>
<dbReference type="SUPFAM" id="SSF47203">
    <property type="entry name" value="Acyl-CoA dehydrogenase C-terminal domain-like"/>
    <property type="match status" value="1"/>
</dbReference>
<keyword evidence="4 6" id="KW-0274">FAD</keyword>
<evidence type="ECO:0000313" key="10">
    <source>
        <dbReference type="EMBL" id="TQM69617.1"/>
    </source>
</evidence>
<evidence type="ECO:0000259" key="8">
    <source>
        <dbReference type="Pfam" id="PF02770"/>
    </source>
</evidence>
<feature type="domain" description="Acyl-CoA dehydrogenase/oxidase N-terminal" evidence="9">
    <location>
        <begin position="11"/>
        <end position="122"/>
    </location>
</feature>
<dbReference type="FunFam" id="1.10.540.10:FF:000008">
    <property type="entry name" value="Acyl-CoA dehydrogenase"/>
    <property type="match status" value="1"/>
</dbReference>
<name>A0A543IGE5_9ACTN</name>
<dbReference type="Gene3D" id="1.20.140.10">
    <property type="entry name" value="Butyryl-CoA Dehydrogenase, subunit A, domain 3"/>
    <property type="match status" value="1"/>
</dbReference>
<dbReference type="AlphaFoldDB" id="A0A543IGE5"/>
<reference evidence="10 11" key="1">
    <citation type="submission" date="2019-06" db="EMBL/GenBank/DDBJ databases">
        <title>Sequencing the genomes of 1000 actinobacteria strains.</title>
        <authorList>
            <person name="Klenk H.-P."/>
        </authorList>
    </citation>
    <scope>NUCLEOTIDE SEQUENCE [LARGE SCALE GENOMIC DNA]</scope>
    <source>
        <strain evidence="10 11">DSM 45043</strain>
    </source>
</reference>
<protein>
    <submittedName>
        <fullName evidence="10">(2S)-methylsuccinyl-CoA dehydrogenase</fullName>
    </submittedName>
</protein>
<dbReference type="PANTHER" id="PTHR43884:SF12">
    <property type="entry name" value="ISOVALERYL-COA DEHYDROGENASE, MITOCHONDRIAL-RELATED"/>
    <property type="match status" value="1"/>
</dbReference>
<evidence type="ECO:0000259" key="9">
    <source>
        <dbReference type="Pfam" id="PF02771"/>
    </source>
</evidence>
<keyword evidence="11" id="KW-1185">Reference proteome</keyword>
<dbReference type="Proteomes" id="UP000316706">
    <property type="component" value="Unassembled WGS sequence"/>
</dbReference>
<feature type="domain" description="Acyl-CoA oxidase/dehydrogenase middle" evidence="8">
    <location>
        <begin position="126"/>
        <end position="227"/>
    </location>
</feature>
<dbReference type="Gene3D" id="2.40.110.10">
    <property type="entry name" value="Butyryl-CoA Dehydrogenase, subunit A, domain 2"/>
    <property type="match status" value="1"/>
</dbReference>
<dbReference type="PIRSF" id="PIRSF016578">
    <property type="entry name" value="HsaA"/>
    <property type="match status" value="1"/>
</dbReference>
<dbReference type="InterPro" id="IPR046373">
    <property type="entry name" value="Acyl-CoA_Oxase/DH_mid-dom_sf"/>
</dbReference>
<dbReference type="FunFam" id="1.20.140.10:FF:000001">
    <property type="entry name" value="Acyl-CoA dehydrogenase"/>
    <property type="match status" value="1"/>
</dbReference>
<gene>
    <name evidence="10" type="ORF">FHX41_3315</name>
</gene>
<dbReference type="InterPro" id="IPR009100">
    <property type="entry name" value="AcylCoA_DH/oxidase_NM_dom_sf"/>
</dbReference>
<comment type="caution">
    <text evidence="10">The sequence shown here is derived from an EMBL/GenBank/DDBJ whole genome shotgun (WGS) entry which is preliminary data.</text>
</comment>
<dbReference type="SUPFAM" id="SSF56645">
    <property type="entry name" value="Acyl-CoA dehydrogenase NM domain-like"/>
    <property type="match status" value="1"/>
</dbReference>
<evidence type="ECO:0000256" key="1">
    <source>
        <dbReference type="ARBA" id="ARBA00001974"/>
    </source>
</evidence>
<dbReference type="GO" id="GO:0050660">
    <property type="term" value="F:flavin adenine dinucleotide binding"/>
    <property type="evidence" value="ECO:0007669"/>
    <property type="project" value="InterPro"/>
</dbReference>
<dbReference type="Pfam" id="PF00441">
    <property type="entry name" value="Acyl-CoA_dh_1"/>
    <property type="match status" value="1"/>
</dbReference>
<keyword evidence="5 6" id="KW-0560">Oxidoreductase</keyword>
<feature type="domain" description="Acyl-CoA dehydrogenase/oxidase C-terminal" evidence="7">
    <location>
        <begin position="242"/>
        <end position="391"/>
    </location>
</feature>
<evidence type="ECO:0000256" key="6">
    <source>
        <dbReference type="RuleBase" id="RU362125"/>
    </source>
</evidence>